<accession>A0A4Q7PUD7</accession>
<name>A0A4Q7PUD7_9FIRM</name>
<keyword evidence="1" id="KW-0472">Membrane</keyword>
<sequence>MQRLNKYILAGALALVAEIALFAVLPIPEPQEAPITHAARTEAPTEPITAKATEIPVETVKAAYIATETATETPTEPETMPPERYDIPLPEDLQDYLIATAHSYGLDPALVIAVIWRESCYQADAVGDAGQAIGLMQIQPRWHQERMRRLGVTDLADPRSNILVGCDILAEVIGQYGVTGGLTYYRWGRSEGDGAYAAEVLAYAGTMEGGESR</sequence>
<dbReference type="InterPro" id="IPR008258">
    <property type="entry name" value="Transglycosylase_SLT_dom_1"/>
</dbReference>
<dbReference type="RefSeq" id="WP_130433720.1">
    <property type="nucleotide sequence ID" value="NZ_SGXF01000001.1"/>
</dbReference>
<gene>
    <name evidence="3" type="ORF">EV209_1060</name>
</gene>
<dbReference type="PANTHER" id="PTHR37423">
    <property type="entry name" value="SOLUBLE LYTIC MUREIN TRANSGLYCOSYLASE-RELATED"/>
    <property type="match status" value="1"/>
</dbReference>
<dbReference type="EMBL" id="SGXF01000001">
    <property type="protein sequence ID" value="RZT02930.1"/>
    <property type="molecule type" value="Genomic_DNA"/>
</dbReference>
<protein>
    <submittedName>
        <fullName evidence="3">Transglycosylase-like protein with SLT domain</fullName>
    </submittedName>
</protein>
<organism evidence="3 4">
    <name type="scientific">Cuneatibacter caecimuris</name>
    <dbReference type="NCBI Taxonomy" id="1796618"/>
    <lineage>
        <taxon>Bacteria</taxon>
        <taxon>Bacillati</taxon>
        <taxon>Bacillota</taxon>
        <taxon>Clostridia</taxon>
        <taxon>Lachnospirales</taxon>
        <taxon>Lachnospiraceae</taxon>
        <taxon>Cuneatibacter</taxon>
    </lineage>
</organism>
<evidence type="ECO:0000259" key="2">
    <source>
        <dbReference type="Pfam" id="PF01464"/>
    </source>
</evidence>
<dbReference type="Pfam" id="PF01464">
    <property type="entry name" value="SLT"/>
    <property type="match status" value="1"/>
</dbReference>
<proteinExistence type="predicted"/>
<dbReference type="AlphaFoldDB" id="A0A4Q7PUD7"/>
<dbReference type="OrthoDB" id="1864076at2"/>
<dbReference type="InterPro" id="IPR023346">
    <property type="entry name" value="Lysozyme-like_dom_sf"/>
</dbReference>
<comment type="caution">
    <text evidence="3">The sequence shown here is derived from an EMBL/GenBank/DDBJ whole genome shotgun (WGS) entry which is preliminary data.</text>
</comment>
<keyword evidence="4" id="KW-1185">Reference proteome</keyword>
<dbReference type="Proteomes" id="UP000292927">
    <property type="component" value="Unassembled WGS sequence"/>
</dbReference>
<reference evidence="3 4" key="1">
    <citation type="submission" date="2019-02" db="EMBL/GenBank/DDBJ databases">
        <title>Genomic Encyclopedia of Type Strains, Phase IV (KMG-IV): sequencing the most valuable type-strain genomes for metagenomic binning, comparative biology and taxonomic classification.</title>
        <authorList>
            <person name="Goeker M."/>
        </authorList>
    </citation>
    <scope>NUCLEOTIDE SEQUENCE [LARGE SCALE GENOMIC DNA]</scope>
    <source>
        <strain evidence="3 4">DSM 29486</strain>
    </source>
</reference>
<keyword evidence="1" id="KW-0812">Transmembrane</keyword>
<keyword evidence="1" id="KW-1133">Transmembrane helix</keyword>
<evidence type="ECO:0000313" key="3">
    <source>
        <dbReference type="EMBL" id="RZT02930.1"/>
    </source>
</evidence>
<evidence type="ECO:0000256" key="1">
    <source>
        <dbReference type="SAM" id="Phobius"/>
    </source>
</evidence>
<evidence type="ECO:0000313" key="4">
    <source>
        <dbReference type="Proteomes" id="UP000292927"/>
    </source>
</evidence>
<dbReference type="Gene3D" id="1.10.530.10">
    <property type="match status" value="1"/>
</dbReference>
<dbReference type="PANTHER" id="PTHR37423:SF2">
    <property type="entry name" value="MEMBRANE-BOUND LYTIC MUREIN TRANSGLYCOSYLASE C"/>
    <property type="match status" value="1"/>
</dbReference>
<feature type="transmembrane region" description="Helical" evidence="1">
    <location>
        <begin position="7"/>
        <end position="27"/>
    </location>
</feature>
<feature type="domain" description="Transglycosylase SLT" evidence="2">
    <location>
        <begin position="96"/>
        <end position="177"/>
    </location>
</feature>
<dbReference type="SUPFAM" id="SSF53955">
    <property type="entry name" value="Lysozyme-like"/>
    <property type="match status" value="1"/>
</dbReference>